<dbReference type="SUPFAM" id="SSF53187">
    <property type="entry name" value="Zn-dependent exopeptidases"/>
    <property type="match status" value="1"/>
</dbReference>
<dbReference type="EMBL" id="UESZ01000001">
    <property type="protein sequence ID" value="SSA33849.1"/>
    <property type="molecule type" value="Genomic_DNA"/>
</dbReference>
<proteinExistence type="predicted"/>
<feature type="binding site" evidence="1">
    <location>
        <position position="121"/>
    </location>
    <ligand>
        <name>Mn(2+)</name>
        <dbReference type="ChEBI" id="CHEBI:29035"/>
        <label>2</label>
    </ligand>
</feature>
<keyword evidence="1" id="KW-0464">Manganese</keyword>
<organism evidence="3 4">
    <name type="scientific">Branchiibius hedensis</name>
    <dbReference type="NCBI Taxonomy" id="672460"/>
    <lineage>
        <taxon>Bacteria</taxon>
        <taxon>Bacillati</taxon>
        <taxon>Actinomycetota</taxon>
        <taxon>Actinomycetes</taxon>
        <taxon>Micrococcales</taxon>
        <taxon>Dermacoccaceae</taxon>
        <taxon>Branchiibius</taxon>
    </lineage>
</organism>
<dbReference type="Pfam" id="PF01546">
    <property type="entry name" value="Peptidase_M20"/>
    <property type="match status" value="1"/>
</dbReference>
<evidence type="ECO:0000259" key="2">
    <source>
        <dbReference type="Pfam" id="PF07687"/>
    </source>
</evidence>
<feature type="binding site" evidence="1">
    <location>
        <position position="119"/>
    </location>
    <ligand>
        <name>Mn(2+)</name>
        <dbReference type="ChEBI" id="CHEBI:29035"/>
        <label>2</label>
    </ligand>
</feature>
<dbReference type="GO" id="GO:0046872">
    <property type="term" value="F:metal ion binding"/>
    <property type="evidence" value="ECO:0007669"/>
    <property type="project" value="UniProtKB-KW"/>
</dbReference>
<keyword evidence="4" id="KW-1185">Reference proteome</keyword>
<dbReference type="NCBIfam" id="TIGR01891">
    <property type="entry name" value="amidohydrolases"/>
    <property type="match status" value="1"/>
</dbReference>
<evidence type="ECO:0000256" key="1">
    <source>
        <dbReference type="PIRSR" id="PIRSR005962-1"/>
    </source>
</evidence>
<name>A0A2Y8ZU83_9MICO</name>
<dbReference type="Pfam" id="PF07687">
    <property type="entry name" value="M20_dimer"/>
    <property type="match status" value="1"/>
</dbReference>
<comment type="cofactor">
    <cofactor evidence="1">
        <name>Mn(2+)</name>
        <dbReference type="ChEBI" id="CHEBI:29035"/>
    </cofactor>
    <text evidence="1">The Mn(2+) ion enhances activity.</text>
</comment>
<dbReference type="PANTHER" id="PTHR11014:SF63">
    <property type="entry name" value="METALLOPEPTIDASE, PUTATIVE (AFU_ORTHOLOGUE AFUA_6G09600)-RELATED"/>
    <property type="match status" value="1"/>
</dbReference>
<dbReference type="Gene3D" id="3.40.630.10">
    <property type="entry name" value="Zn peptidases"/>
    <property type="match status" value="1"/>
</dbReference>
<dbReference type="InterPro" id="IPR011650">
    <property type="entry name" value="Peptidase_M20_dimer"/>
</dbReference>
<dbReference type="OrthoDB" id="9777385at2"/>
<feature type="binding site" evidence="1">
    <location>
        <position position="155"/>
    </location>
    <ligand>
        <name>Mn(2+)</name>
        <dbReference type="ChEBI" id="CHEBI:29035"/>
        <label>2</label>
    </ligand>
</feature>
<gene>
    <name evidence="3" type="ORF">SAMN04489750_1146</name>
</gene>
<dbReference type="PANTHER" id="PTHR11014">
    <property type="entry name" value="PEPTIDASE M20 FAMILY MEMBER"/>
    <property type="match status" value="1"/>
</dbReference>
<feature type="domain" description="Peptidase M20 dimerisation" evidence="2">
    <location>
        <begin position="209"/>
        <end position="303"/>
    </location>
</feature>
<keyword evidence="3" id="KW-0378">Hydrolase</keyword>
<dbReference type="AlphaFoldDB" id="A0A2Y8ZU83"/>
<protein>
    <submittedName>
        <fullName evidence="3">Carboxypeptidase Ss1. Metallo peptidase. MEROPS family M20D</fullName>
    </submittedName>
</protein>
<dbReference type="RefSeq" id="WP_109684489.1">
    <property type="nucleotide sequence ID" value="NZ_QGDN01000001.1"/>
</dbReference>
<keyword evidence="3" id="KW-0645">Protease</keyword>
<keyword evidence="1" id="KW-0479">Metal-binding</keyword>
<dbReference type="Proteomes" id="UP000250028">
    <property type="component" value="Unassembled WGS sequence"/>
</dbReference>
<dbReference type="InterPro" id="IPR036264">
    <property type="entry name" value="Bact_exopeptidase_dim_dom"/>
</dbReference>
<dbReference type="SUPFAM" id="SSF55031">
    <property type="entry name" value="Bacterial exopeptidase dimerisation domain"/>
    <property type="match status" value="1"/>
</dbReference>
<evidence type="ECO:0000313" key="4">
    <source>
        <dbReference type="Proteomes" id="UP000250028"/>
    </source>
</evidence>
<dbReference type="GO" id="GO:0004180">
    <property type="term" value="F:carboxypeptidase activity"/>
    <property type="evidence" value="ECO:0007669"/>
    <property type="project" value="UniProtKB-KW"/>
</dbReference>
<dbReference type="InterPro" id="IPR017439">
    <property type="entry name" value="Amidohydrolase"/>
</dbReference>
<dbReference type="InterPro" id="IPR002933">
    <property type="entry name" value="Peptidase_M20"/>
</dbReference>
<reference evidence="4" key="1">
    <citation type="submission" date="2016-10" db="EMBL/GenBank/DDBJ databases">
        <authorList>
            <person name="Varghese N."/>
            <person name="Submissions S."/>
        </authorList>
    </citation>
    <scope>NUCLEOTIDE SEQUENCE [LARGE SCALE GENOMIC DNA]</scope>
    <source>
        <strain evidence="4">DSM 22951</strain>
    </source>
</reference>
<evidence type="ECO:0000313" key="3">
    <source>
        <dbReference type="EMBL" id="SSA33849.1"/>
    </source>
</evidence>
<keyword evidence="3" id="KW-0121">Carboxypeptidase</keyword>
<feature type="binding site" evidence="1">
    <location>
        <position position="394"/>
    </location>
    <ligand>
        <name>Mn(2+)</name>
        <dbReference type="ChEBI" id="CHEBI:29035"/>
        <label>2</label>
    </ligand>
</feature>
<sequence length="426" mass="45301">MPALETRAALDKAAAAIHPDQVSWRHHLHQNPELSNREANTADFIVAKLAAFGIEEVHQGIAGHGVVAILRGGLPGSGVAGLRADIDALPVKETSGVDFASTVVDENYPGGPFPVAHACGHDCHTATLLAAAQVLASVKDQLPGTVMFIFQPAEEGPPPDETGGAQAMVDAGAFTSASPTMVFGMHVAPIPLGTVGVHVGNSYAASCLVKVRVQGQQVHASTPWYGIDPYPVAAQIISGSAQIYRQIPATNPVTVSFGHLEDVGRFNIIGDHVLLWGTIRCLDDGDMATAQDHLRVLVQNTAAAYGATATVDYLQDIPPVNNTPDWVSKVRPVIEQVIGAERVFDSPAVLGYDDMSVFVREFGGAYFNYGVQDTHLVGNSVAPVEGGRGMAMNHNPEFYADDDSLLDYLRIFVHVAYEHLLDLAQH</sequence>
<dbReference type="PIRSF" id="PIRSF005962">
    <property type="entry name" value="Pept_M20D_amidohydro"/>
    <property type="match status" value="1"/>
</dbReference>
<feature type="binding site" evidence="1">
    <location>
        <position position="186"/>
    </location>
    <ligand>
        <name>Mn(2+)</name>
        <dbReference type="ChEBI" id="CHEBI:29035"/>
        <label>2</label>
    </ligand>
</feature>
<dbReference type="Gene3D" id="3.30.70.360">
    <property type="match status" value="1"/>
</dbReference>
<accession>A0A2Y8ZU83</accession>